<organism evidence="3 4">
    <name type="scientific">Dendrobium thyrsiflorum</name>
    <name type="common">Pinecone-like raceme dendrobium</name>
    <name type="synonym">Orchid</name>
    <dbReference type="NCBI Taxonomy" id="117978"/>
    <lineage>
        <taxon>Eukaryota</taxon>
        <taxon>Viridiplantae</taxon>
        <taxon>Streptophyta</taxon>
        <taxon>Embryophyta</taxon>
        <taxon>Tracheophyta</taxon>
        <taxon>Spermatophyta</taxon>
        <taxon>Magnoliopsida</taxon>
        <taxon>Liliopsida</taxon>
        <taxon>Asparagales</taxon>
        <taxon>Orchidaceae</taxon>
        <taxon>Epidendroideae</taxon>
        <taxon>Malaxideae</taxon>
        <taxon>Dendrobiinae</taxon>
        <taxon>Dendrobium</taxon>
    </lineage>
</organism>
<comment type="caution">
    <text evidence="3">The sequence shown here is derived from an EMBL/GenBank/DDBJ whole genome shotgun (WGS) entry which is preliminary data.</text>
</comment>
<sequence>MDDPASTTIPPAKGDRSVVQQEVLKKPHKVGKADDVVSTITGDSLIIFRKKFHFPNDLVMKVPAKSDRACAPPLGFLTVYEFSLRAGLRAMSIIMGLIVLFRDRGAVLSPVCLSRIGRLISDSQSRISFRSRWLDIRTRDPSKGWVSDFFFVQNDWNLQEKWEKLKDLPVPIHTGEDDLLKMLNLPDFDNLHYEVRYLSRYVDEEYLFKVGLSTQAGRSEARMLKKSAKVPEVAIQPSKVPPKRSGNEGDPQASKKKRVEEILTVTSKNQHISPSRSHIPEDVLKHQCVGRRRAEELLVKRMDLEIEMTNALNDWNNEFVKVKYLQGEYKKKYDAKVKEMKVVEEQLAECRAELATMSTSASLQNQQIDRLHIDLVDAQATINQYMKDQKTLEEKIAAADDENKMLQKVKALEQECIEEGFVRGFLKGVRLVYRKTGAAVEGLTPSQASGDSPSDSDGDEIESELQKAFDLDGDTDIEIL</sequence>
<dbReference type="EMBL" id="JANQDX010000005">
    <property type="protein sequence ID" value="KAL0924589.1"/>
    <property type="molecule type" value="Genomic_DNA"/>
</dbReference>
<reference evidence="3 4" key="1">
    <citation type="journal article" date="2024" name="Plant Biotechnol. J.">
        <title>Dendrobium thyrsiflorum genome and its molecular insights into genes involved in important horticultural traits.</title>
        <authorList>
            <person name="Chen B."/>
            <person name="Wang J.Y."/>
            <person name="Zheng P.J."/>
            <person name="Li K.L."/>
            <person name="Liang Y.M."/>
            <person name="Chen X.F."/>
            <person name="Zhang C."/>
            <person name="Zhao X."/>
            <person name="He X."/>
            <person name="Zhang G.Q."/>
            <person name="Liu Z.J."/>
            <person name="Xu Q."/>
        </authorList>
    </citation>
    <scope>NUCLEOTIDE SEQUENCE [LARGE SCALE GENOMIC DNA]</scope>
    <source>
        <strain evidence="3">GZMU011</strain>
    </source>
</reference>
<dbReference type="Proteomes" id="UP001552299">
    <property type="component" value="Unassembled WGS sequence"/>
</dbReference>
<accession>A0ABD0VHJ0</accession>
<evidence type="ECO:0000313" key="4">
    <source>
        <dbReference type="Proteomes" id="UP001552299"/>
    </source>
</evidence>
<dbReference type="AlphaFoldDB" id="A0ABD0VHJ0"/>
<protein>
    <submittedName>
        <fullName evidence="3">Uncharacterized protein</fullName>
    </submittedName>
</protein>
<feature type="region of interest" description="Disordered" evidence="2">
    <location>
        <begin position="443"/>
        <end position="475"/>
    </location>
</feature>
<keyword evidence="1" id="KW-0175">Coiled coil</keyword>
<feature type="compositionally biased region" description="Acidic residues" evidence="2">
    <location>
        <begin position="454"/>
        <end position="463"/>
    </location>
</feature>
<name>A0ABD0VHJ0_DENTH</name>
<keyword evidence="4" id="KW-1185">Reference proteome</keyword>
<evidence type="ECO:0000313" key="3">
    <source>
        <dbReference type="EMBL" id="KAL0924589.1"/>
    </source>
</evidence>
<gene>
    <name evidence="3" type="ORF">M5K25_005431</name>
</gene>
<proteinExistence type="predicted"/>
<feature type="region of interest" description="Disordered" evidence="2">
    <location>
        <begin position="233"/>
        <end position="258"/>
    </location>
</feature>
<evidence type="ECO:0000256" key="1">
    <source>
        <dbReference type="SAM" id="Coils"/>
    </source>
</evidence>
<feature type="coiled-coil region" evidence="1">
    <location>
        <begin position="294"/>
        <end position="409"/>
    </location>
</feature>
<evidence type="ECO:0000256" key="2">
    <source>
        <dbReference type="SAM" id="MobiDB-lite"/>
    </source>
</evidence>